<dbReference type="Pfam" id="PF00144">
    <property type="entry name" value="Beta-lactamase"/>
    <property type="match status" value="1"/>
</dbReference>
<dbReference type="Gene3D" id="3.40.710.10">
    <property type="entry name" value="DD-peptidase/beta-lactamase superfamily"/>
    <property type="match status" value="1"/>
</dbReference>
<dbReference type="SUPFAM" id="SSF56601">
    <property type="entry name" value="beta-lactamase/transpeptidase-like"/>
    <property type="match status" value="1"/>
</dbReference>
<accession>A0ABV8EWZ4</accession>
<dbReference type="InterPro" id="IPR012338">
    <property type="entry name" value="Beta-lactam/transpept-like"/>
</dbReference>
<dbReference type="Proteomes" id="UP001595698">
    <property type="component" value="Unassembled WGS sequence"/>
</dbReference>
<dbReference type="EC" id="3.-.-.-" evidence="2"/>
<dbReference type="InterPro" id="IPR050491">
    <property type="entry name" value="AmpC-like"/>
</dbReference>
<dbReference type="RefSeq" id="WP_386188360.1">
    <property type="nucleotide sequence ID" value="NZ_JBHSBC010000003.1"/>
</dbReference>
<dbReference type="InterPro" id="IPR001466">
    <property type="entry name" value="Beta-lactam-related"/>
</dbReference>
<evidence type="ECO:0000259" key="1">
    <source>
        <dbReference type="Pfam" id="PF00144"/>
    </source>
</evidence>
<keyword evidence="2" id="KW-0378">Hydrolase</keyword>
<protein>
    <submittedName>
        <fullName evidence="2">Serine hydrolase domain-containing protein</fullName>
        <ecNumber evidence="2">3.-.-.-</ecNumber>
    </submittedName>
</protein>
<dbReference type="PANTHER" id="PTHR46825:SF9">
    <property type="entry name" value="BETA-LACTAMASE-RELATED DOMAIN-CONTAINING PROTEIN"/>
    <property type="match status" value="1"/>
</dbReference>
<comment type="caution">
    <text evidence="2">The sequence shown here is derived from an EMBL/GenBank/DDBJ whole genome shotgun (WGS) entry which is preliminary data.</text>
</comment>
<keyword evidence="3" id="KW-1185">Reference proteome</keyword>
<reference evidence="3" key="1">
    <citation type="journal article" date="2019" name="Int. J. Syst. Evol. Microbiol.">
        <title>The Global Catalogue of Microorganisms (GCM) 10K type strain sequencing project: providing services to taxonomists for standard genome sequencing and annotation.</title>
        <authorList>
            <consortium name="The Broad Institute Genomics Platform"/>
            <consortium name="The Broad Institute Genome Sequencing Center for Infectious Disease"/>
            <person name="Wu L."/>
            <person name="Ma J."/>
        </authorList>
    </citation>
    <scope>NUCLEOTIDE SEQUENCE [LARGE SCALE GENOMIC DNA]</scope>
    <source>
        <strain evidence="3">TBRC 7912</strain>
    </source>
</reference>
<gene>
    <name evidence="2" type="ORF">ACFOYY_05525</name>
</gene>
<dbReference type="GO" id="GO:0016787">
    <property type="term" value="F:hydrolase activity"/>
    <property type="evidence" value="ECO:0007669"/>
    <property type="project" value="UniProtKB-KW"/>
</dbReference>
<feature type="domain" description="Beta-lactamase-related" evidence="1">
    <location>
        <begin position="7"/>
        <end position="321"/>
    </location>
</feature>
<organism evidence="2 3">
    <name type="scientific">Streptosporangium jomthongense</name>
    <dbReference type="NCBI Taxonomy" id="1193683"/>
    <lineage>
        <taxon>Bacteria</taxon>
        <taxon>Bacillati</taxon>
        <taxon>Actinomycetota</taxon>
        <taxon>Actinomycetes</taxon>
        <taxon>Streptosporangiales</taxon>
        <taxon>Streptosporangiaceae</taxon>
        <taxon>Streptosporangium</taxon>
    </lineage>
</organism>
<evidence type="ECO:0000313" key="2">
    <source>
        <dbReference type="EMBL" id="MFC3979567.1"/>
    </source>
</evidence>
<proteinExistence type="predicted"/>
<name>A0ABV8EWZ4_9ACTN</name>
<dbReference type="EMBL" id="JBHSBC010000003">
    <property type="protein sequence ID" value="MFC3979567.1"/>
    <property type="molecule type" value="Genomic_DNA"/>
</dbReference>
<evidence type="ECO:0000313" key="3">
    <source>
        <dbReference type="Proteomes" id="UP001595698"/>
    </source>
</evidence>
<sequence length="454" mass="48118">MLEGLSQHCAQALATHGCASVSVAVAHRDRVVFAEAYGLADVARGVAATPDTVYSIASVTKPITATAVCVAADRGLLNLDDPVEKYLSGFRLPRYRDYSEPTLRQVLQHRAGFGGHYDFAYAGLPAIRHGVEHYSTLYREPGSRFEYSNLGYGVLDAVLEKATGRSAADFTAEQVFAPLGLNACQIGLSYEGERPRALRYSADGRPYPDYDTTHHGASLGWASASDLAMFGLLQAGGPGVLKPETAAATRTALPITAEQGYGLGWFVSRGGPHQVVAHSGGMGGVSAMLAVVPELELSICVLANQTGGEVRTSVVNRVMAELVPDHPSASLPPSFLPERAVAVPQGLWEGHVRTEEGSVPLLLRVLPDSGAEVRLDGGPMVPADVVAASDDWDLRVSAPLQLPTEDARVNSPRLVLELNARHGHLVGAARAMKNGEGDGWLGNCLSHWCEATEA</sequence>
<dbReference type="PANTHER" id="PTHR46825">
    <property type="entry name" value="D-ALANYL-D-ALANINE-CARBOXYPEPTIDASE/ENDOPEPTIDASE AMPH"/>
    <property type="match status" value="1"/>
</dbReference>